<evidence type="ECO:0000256" key="1">
    <source>
        <dbReference type="ARBA" id="ARBA00009067"/>
    </source>
</evidence>
<evidence type="ECO:0000259" key="3">
    <source>
        <dbReference type="Pfam" id="PF02517"/>
    </source>
</evidence>
<evidence type="ECO:0000256" key="2">
    <source>
        <dbReference type="SAM" id="Phobius"/>
    </source>
</evidence>
<feature type="transmembrane region" description="Helical" evidence="2">
    <location>
        <begin position="12"/>
        <end position="45"/>
    </location>
</feature>
<protein>
    <recommendedName>
        <fullName evidence="3">CAAX prenyl protease 2/Lysostaphin resistance protein A-like domain-containing protein</fullName>
    </recommendedName>
</protein>
<feature type="transmembrane region" description="Helical" evidence="2">
    <location>
        <begin position="80"/>
        <end position="99"/>
    </location>
</feature>
<feature type="transmembrane region" description="Helical" evidence="2">
    <location>
        <begin position="299"/>
        <end position="319"/>
    </location>
</feature>
<reference evidence="4 5" key="1">
    <citation type="submission" date="2017-12" db="EMBL/GenBank/DDBJ databases">
        <title>Phylogenetic diversity of female urinary microbiome.</title>
        <authorList>
            <person name="Thomas-White K."/>
            <person name="Wolfe A.J."/>
        </authorList>
    </citation>
    <scope>NUCLEOTIDE SEQUENCE [LARGE SCALE GENOMIC DNA]</scope>
    <source>
        <strain evidence="4 5">UMB0099</strain>
    </source>
</reference>
<keyword evidence="2" id="KW-1133">Transmembrane helix</keyword>
<dbReference type="Pfam" id="PF02517">
    <property type="entry name" value="Rce1-like"/>
    <property type="match status" value="1"/>
</dbReference>
<sequence>MKKISYSKILTIQIVLNIVFTLLIFNQIGIFFFIFQEIILILVLFLKKKNIYLSVVFLPFIFMYTYGLILYTIAQTNLKLTLPIYIVYFTGMLLILIPVVKEKFGKIKQELIRLISLIWLVLISIHSVGIFPIVTREQNELLYAINASGILYAFVTFICVYILLKLWGHDFHFNLHVKNTGMRYYGVLLLSLLFIIWYTFFSIFLGLAQSSNEIFNNWNVSLINPDYSAKYINVVEIVLNSLDPAIYEEVERYGYIIILLVIFKSKKYQMQGAIFISALLFSLSHIGNFFTTDMSFNDVISQTIVAFGLGCFLAVMLLYTGKVWINILIHFSFDFLVFSITDIGYLTVSIFNKNNGWLLKSSIELCILLFATFIFAKFNKKILKMNIEELI</sequence>
<organism evidence="4 5">
    <name type="scientific">Lactobacillus gasseri</name>
    <dbReference type="NCBI Taxonomy" id="1596"/>
    <lineage>
        <taxon>Bacteria</taxon>
        <taxon>Bacillati</taxon>
        <taxon>Bacillota</taxon>
        <taxon>Bacilli</taxon>
        <taxon>Lactobacillales</taxon>
        <taxon>Lactobacillaceae</taxon>
        <taxon>Lactobacillus</taxon>
    </lineage>
</organism>
<name>A0AB36X3G1_LACGS</name>
<feature type="transmembrane region" description="Helical" evidence="2">
    <location>
        <begin position="111"/>
        <end position="134"/>
    </location>
</feature>
<feature type="transmembrane region" description="Helical" evidence="2">
    <location>
        <begin position="141"/>
        <end position="164"/>
    </location>
</feature>
<proteinExistence type="inferred from homology"/>
<comment type="similarity">
    <text evidence="1">Belongs to the UPF0177 family.</text>
</comment>
<evidence type="ECO:0000313" key="4">
    <source>
        <dbReference type="EMBL" id="PKZ90820.1"/>
    </source>
</evidence>
<dbReference type="InterPro" id="IPR003675">
    <property type="entry name" value="Rce1/LyrA-like_dom"/>
</dbReference>
<feature type="transmembrane region" description="Helical" evidence="2">
    <location>
        <begin position="357"/>
        <end position="376"/>
    </location>
</feature>
<dbReference type="RefSeq" id="WP_101890966.1">
    <property type="nucleotide sequence ID" value="NZ_PKKC01000002.1"/>
</dbReference>
<keyword evidence="2" id="KW-0472">Membrane</keyword>
<feature type="transmembrane region" description="Helical" evidence="2">
    <location>
        <begin position="268"/>
        <end position="287"/>
    </location>
</feature>
<dbReference type="AlphaFoldDB" id="A0AB36X3G1"/>
<gene>
    <name evidence="4" type="ORF">CYJ86_06845</name>
</gene>
<dbReference type="GeneID" id="48924368"/>
<feature type="transmembrane region" description="Helical" evidence="2">
    <location>
        <begin position="331"/>
        <end position="351"/>
    </location>
</feature>
<feature type="transmembrane region" description="Helical" evidence="2">
    <location>
        <begin position="184"/>
        <end position="208"/>
    </location>
</feature>
<accession>A0AB36X3G1</accession>
<dbReference type="GO" id="GO:0004175">
    <property type="term" value="F:endopeptidase activity"/>
    <property type="evidence" value="ECO:0007669"/>
    <property type="project" value="UniProtKB-ARBA"/>
</dbReference>
<keyword evidence="2" id="KW-0812">Transmembrane</keyword>
<comment type="caution">
    <text evidence="4">The sequence shown here is derived from an EMBL/GenBank/DDBJ whole genome shotgun (WGS) entry which is preliminary data.</text>
</comment>
<feature type="domain" description="CAAX prenyl protease 2/Lysostaphin resistance protein A-like" evidence="3">
    <location>
        <begin position="234"/>
        <end position="336"/>
    </location>
</feature>
<feature type="transmembrane region" description="Helical" evidence="2">
    <location>
        <begin position="51"/>
        <end position="73"/>
    </location>
</feature>
<dbReference type="Proteomes" id="UP000234740">
    <property type="component" value="Unassembled WGS sequence"/>
</dbReference>
<evidence type="ECO:0000313" key="5">
    <source>
        <dbReference type="Proteomes" id="UP000234740"/>
    </source>
</evidence>
<dbReference type="GO" id="GO:0080120">
    <property type="term" value="P:CAAX-box protein maturation"/>
    <property type="evidence" value="ECO:0007669"/>
    <property type="project" value="UniProtKB-ARBA"/>
</dbReference>
<dbReference type="EMBL" id="PKKC01000002">
    <property type="protein sequence ID" value="PKZ90820.1"/>
    <property type="molecule type" value="Genomic_DNA"/>
</dbReference>